<sequence>MRFFSVNALLLTVIASAVVATPSPSASSASLNIAKRQDDITIVPHNISEALKMIDNTMESFAFHMRFLLTVLKGLNEEQNNSTATTGNGPAASGNGTNAIIAISPSIFKLISLESSSIFHIMNLLYLVIALEEVVWDETREVYSLKFYTYECVKYF</sequence>
<organism evidence="2 3">
    <name type="scientific">Clathrus columnatus</name>
    <dbReference type="NCBI Taxonomy" id="1419009"/>
    <lineage>
        <taxon>Eukaryota</taxon>
        <taxon>Fungi</taxon>
        <taxon>Dikarya</taxon>
        <taxon>Basidiomycota</taxon>
        <taxon>Agaricomycotina</taxon>
        <taxon>Agaricomycetes</taxon>
        <taxon>Phallomycetidae</taxon>
        <taxon>Phallales</taxon>
        <taxon>Clathraceae</taxon>
        <taxon>Clathrus</taxon>
    </lineage>
</organism>
<name>A0AAV5AA73_9AGAM</name>
<protein>
    <submittedName>
        <fullName evidence="2">Uncharacterized protein</fullName>
    </submittedName>
</protein>
<feature type="chain" id="PRO_5043506725" evidence="1">
    <location>
        <begin position="21"/>
        <end position="156"/>
    </location>
</feature>
<reference evidence="2" key="1">
    <citation type="submission" date="2021-10" db="EMBL/GenBank/DDBJ databases">
        <title>De novo Genome Assembly of Clathrus columnatus (Basidiomycota, Fungi) Using Illumina and Nanopore Sequence Data.</title>
        <authorList>
            <person name="Ogiso-Tanaka E."/>
            <person name="Itagaki H."/>
            <person name="Hosoya T."/>
            <person name="Hosaka K."/>
        </authorList>
    </citation>
    <scope>NUCLEOTIDE SEQUENCE</scope>
    <source>
        <strain evidence="2">MO-923</strain>
    </source>
</reference>
<dbReference type="EMBL" id="BPWL01000005">
    <property type="protein sequence ID" value="GJJ10129.1"/>
    <property type="molecule type" value="Genomic_DNA"/>
</dbReference>
<evidence type="ECO:0000313" key="3">
    <source>
        <dbReference type="Proteomes" id="UP001050691"/>
    </source>
</evidence>
<evidence type="ECO:0000313" key="2">
    <source>
        <dbReference type="EMBL" id="GJJ10129.1"/>
    </source>
</evidence>
<dbReference type="AlphaFoldDB" id="A0AAV5AA73"/>
<gene>
    <name evidence="2" type="ORF">Clacol_004355</name>
</gene>
<dbReference type="Proteomes" id="UP001050691">
    <property type="component" value="Unassembled WGS sequence"/>
</dbReference>
<proteinExistence type="predicted"/>
<feature type="signal peptide" evidence="1">
    <location>
        <begin position="1"/>
        <end position="20"/>
    </location>
</feature>
<accession>A0AAV5AA73</accession>
<evidence type="ECO:0000256" key="1">
    <source>
        <dbReference type="SAM" id="SignalP"/>
    </source>
</evidence>
<keyword evidence="1" id="KW-0732">Signal</keyword>
<keyword evidence="3" id="KW-1185">Reference proteome</keyword>
<comment type="caution">
    <text evidence="2">The sequence shown here is derived from an EMBL/GenBank/DDBJ whole genome shotgun (WGS) entry which is preliminary data.</text>
</comment>